<protein>
    <recommendedName>
        <fullName evidence="4">Integral membrane protein</fullName>
    </recommendedName>
</protein>
<proteinExistence type="predicted"/>
<gene>
    <name evidence="2" type="ORF">P4T90_16340</name>
</gene>
<keyword evidence="3" id="KW-1185">Reference proteome</keyword>
<comment type="caution">
    <text evidence="2">The sequence shown here is derived from an EMBL/GenBank/DDBJ whole genome shotgun (WGS) entry which is preliminary data.</text>
</comment>
<reference evidence="2 3" key="1">
    <citation type="submission" date="2023-03" db="EMBL/GenBank/DDBJ databases">
        <title>Bacillus Genome Sequencing.</title>
        <authorList>
            <person name="Dunlap C."/>
        </authorList>
    </citation>
    <scope>NUCLEOTIDE SEQUENCE [LARGE SCALE GENOMIC DNA]</scope>
    <source>
        <strain evidence="2 3">B-23453</strain>
    </source>
</reference>
<feature type="transmembrane region" description="Helical" evidence="1">
    <location>
        <begin position="29"/>
        <end position="50"/>
    </location>
</feature>
<sequence length="216" mass="24678">MNKQIVLSDIICYLIFPLVIWHVCRSMLGDYPAMLVSSIPGILYTVYRFIAVRKMNIFGIFMVTDLVIGTLVDVTAGSGTQMLWNEAVYSIIMGVFFGFTIFINKPIVLYFCLDFTELQGHNRKKMKPLFYRKEILRIFNLITSLFILRELLGGILKMWLVSEYGADAFNKGIIEKQILNWGISALAVFGFIYISKKLNEQKPPPPALNKEEANKA</sequence>
<feature type="transmembrane region" description="Helical" evidence="1">
    <location>
        <begin position="5"/>
        <end position="23"/>
    </location>
</feature>
<evidence type="ECO:0000256" key="1">
    <source>
        <dbReference type="SAM" id="Phobius"/>
    </source>
</evidence>
<dbReference type="RefSeq" id="WP_066268189.1">
    <property type="nucleotide sequence ID" value="NZ_JARMAB010000025.1"/>
</dbReference>
<feature type="transmembrane region" description="Helical" evidence="1">
    <location>
        <begin position="178"/>
        <end position="195"/>
    </location>
</feature>
<organism evidence="2 3">
    <name type="scientific">Heyndrickxia acidicola</name>
    <dbReference type="NCBI Taxonomy" id="209389"/>
    <lineage>
        <taxon>Bacteria</taxon>
        <taxon>Bacillati</taxon>
        <taxon>Bacillota</taxon>
        <taxon>Bacilli</taxon>
        <taxon>Bacillales</taxon>
        <taxon>Bacillaceae</taxon>
        <taxon>Heyndrickxia</taxon>
    </lineage>
</organism>
<keyword evidence="1" id="KW-0812">Transmembrane</keyword>
<evidence type="ECO:0000313" key="2">
    <source>
        <dbReference type="EMBL" id="MED1204616.1"/>
    </source>
</evidence>
<keyword evidence="1" id="KW-1133">Transmembrane helix</keyword>
<dbReference type="NCBIfam" id="NF041646">
    <property type="entry name" value="VC0807_fam"/>
    <property type="match status" value="1"/>
</dbReference>
<name>A0ABU6MIX3_9BACI</name>
<keyword evidence="1" id="KW-0472">Membrane</keyword>
<feature type="transmembrane region" description="Helical" evidence="1">
    <location>
        <begin position="134"/>
        <end position="158"/>
    </location>
</feature>
<feature type="transmembrane region" description="Helical" evidence="1">
    <location>
        <begin position="88"/>
        <end position="113"/>
    </location>
</feature>
<evidence type="ECO:0008006" key="4">
    <source>
        <dbReference type="Google" id="ProtNLM"/>
    </source>
</evidence>
<dbReference type="EMBL" id="JARMAB010000025">
    <property type="protein sequence ID" value="MED1204616.1"/>
    <property type="molecule type" value="Genomic_DNA"/>
</dbReference>
<accession>A0ABU6MIX3</accession>
<feature type="transmembrane region" description="Helical" evidence="1">
    <location>
        <begin position="57"/>
        <end position="76"/>
    </location>
</feature>
<evidence type="ECO:0000313" key="3">
    <source>
        <dbReference type="Proteomes" id="UP001341444"/>
    </source>
</evidence>
<dbReference type="Proteomes" id="UP001341444">
    <property type="component" value="Unassembled WGS sequence"/>
</dbReference>